<dbReference type="NCBIfam" id="TIGR01470">
    <property type="entry name" value="cysG_Nterm"/>
    <property type="match status" value="1"/>
</dbReference>
<comment type="pathway">
    <text evidence="12 15">Porphyrin-containing compound metabolism; siroheme biosynthesis; precorrin-2 from uroporphyrinogen III: step 1/1.</text>
</comment>
<dbReference type="HAMAP" id="MF_01646">
    <property type="entry name" value="Siroheme_synth"/>
    <property type="match status" value="1"/>
</dbReference>
<dbReference type="AlphaFoldDB" id="F2G940"/>
<dbReference type="Gene3D" id="3.40.1010.10">
    <property type="entry name" value="Cobalt-precorrin-4 Transmethylase, Domain 1"/>
    <property type="match status" value="1"/>
</dbReference>
<dbReference type="InterPro" id="IPR050161">
    <property type="entry name" value="Siro_Cobalamin_biosynth"/>
</dbReference>
<comment type="catalytic activity">
    <reaction evidence="15">
        <text>siroheme + 2 H(+) = sirohydrochlorin + Fe(2+)</text>
        <dbReference type="Rhea" id="RHEA:24360"/>
        <dbReference type="ChEBI" id="CHEBI:15378"/>
        <dbReference type="ChEBI" id="CHEBI:29033"/>
        <dbReference type="ChEBI" id="CHEBI:58351"/>
        <dbReference type="ChEBI" id="CHEBI:60052"/>
        <dbReference type="EC" id="4.99.1.4"/>
    </reaction>
</comment>
<feature type="active site" description="Proton acceptor" evidence="15 16">
    <location>
        <position position="268"/>
    </location>
</feature>
<dbReference type="NCBIfam" id="TIGR01469">
    <property type="entry name" value="cobA_cysG_Cterm"/>
    <property type="match status" value="1"/>
</dbReference>
<keyword evidence="11 15" id="KW-0511">Multifunctional enzyme</keyword>
<feature type="active site" description="Proton donor" evidence="15 16">
    <location>
        <position position="290"/>
    </location>
</feature>
<dbReference type="GO" id="GO:0051287">
    <property type="term" value="F:NAD binding"/>
    <property type="evidence" value="ECO:0007669"/>
    <property type="project" value="InterPro"/>
</dbReference>
<feature type="region of interest" description="Precorrin-2 dehydrogenase / sirohydrochlorin ferrochelatase" evidence="15">
    <location>
        <begin position="1"/>
        <end position="221"/>
    </location>
</feature>
<name>F2G940_ALTMD</name>
<evidence type="ECO:0000256" key="4">
    <source>
        <dbReference type="ARBA" id="ARBA00022603"/>
    </source>
</evidence>
<evidence type="ECO:0000256" key="13">
    <source>
        <dbReference type="ARBA" id="ARBA00047561"/>
    </source>
</evidence>
<dbReference type="Proteomes" id="UP000001870">
    <property type="component" value="Chromosome"/>
</dbReference>
<keyword evidence="15" id="KW-0597">Phosphoprotein</keyword>
<dbReference type="InterPro" id="IPR003043">
    <property type="entry name" value="Uropor_MeTrfase_CS"/>
</dbReference>
<evidence type="ECO:0000313" key="21">
    <source>
        <dbReference type="Proteomes" id="UP000001870"/>
    </source>
</evidence>
<comment type="pathway">
    <text evidence="14 15">Cofactor biosynthesis; adenosylcobalamin biosynthesis; precorrin-2 from uroporphyrinogen III: step 1/1.</text>
</comment>
<evidence type="ECO:0000256" key="14">
    <source>
        <dbReference type="ARBA" id="ARBA00060548"/>
    </source>
</evidence>
<dbReference type="NCBIfam" id="NF004790">
    <property type="entry name" value="PRK06136.1"/>
    <property type="match status" value="1"/>
</dbReference>
<protein>
    <recommendedName>
        <fullName evidence="15">Siroheme synthase</fullName>
    </recommendedName>
    <domain>
        <recommendedName>
            <fullName evidence="15">Uroporphyrinogen-III C-methyltransferase</fullName>
            <shortName evidence="15">Urogen III methylase</shortName>
            <ecNumber evidence="15">2.1.1.107</ecNumber>
        </recommendedName>
        <alternativeName>
            <fullName evidence="15">SUMT</fullName>
        </alternativeName>
        <alternativeName>
            <fullName evidence="15">Uroporphyrinogen III methylase</fullName>
            <shortName evidence="15">UROM</shortName>
        </alternativeName>
    </domain>
    <domain>
        <recommendedName>
            <fullName evidence="15">Precorrin-2 dehydrogenase</fullName>
            <ecNumber evidence="15">1.3.1.76</ecNumber>
        </recommendedName>
    </domain>
    <domain>
        <recommendedName>
            <fullName evidence="15">Sirohydrochlorin ferrochelatase</fullName>
            <ecNumber evidence="15">4.99.1.4</ecNumber>
        </recommendedName>
    </domain>
</protein>
<sequence>MAQNSVSSFFVFEAKKTAMDYFPLFLDARKLNVLIVGAGEVAARKLELIMKTPATVTVVAPWVCDTVKLLANNEKVTLIEREFQDTDLSDKDMVFIATDKGDVNQYIHDLARANKVLVNVVDNTPLCQFITPSIVDRSPIIIAMSSGGVAPVLLRYLRQKLETVLPANLSRLGAFSEKFREKVKQTLNGVTARRYFWEDVLDGDIAEMVEKGQDKKADEAFDVALQAAAEDKKVEGQVYLVGAGPGDPDLLTFRALRLMQKADVVVYDRLVSPQILELVRRDAEKIYVGKAKSNHTLPQDDINQLMVDEAKKGNRVVRLKGGDPFIFGRGGEEIQTLIQHGIEFQVVPGITAASGASSYAGIPLTHRDHAQSVVFATGHLRNGTIDLNWPALAQKNQTAVFYMGLTGLPIICEKMIEQGLDASTPIALVQSATTEKQQVLTGTLEDIVAKQEKAQLQPPTLIIVGSVVGLHDELNWFQE</sequence>
<dbReference type="Pfam" id="PF10414">
    <property type="entry name" value="CysG_dimeriser"/>
    <property type="match status" value="1"/>
</dbReference>
<keyword evidence="8 15" id="KW-0520">NAD</keyword>
<evidence type="ECO:0000256" key="3">
    <source>
        <dbReference type="ARBA" id="ARBA00022573"/>
    </source>
</evidence>
<organism evidence="20 21">
    <name type="scientific">Alteromonas mediterranea (strain DSM 17117 / CIP 110805 / LMG 28347 / Deep ecotype)</name>
    <dbReference type="NCBI Taxonomy" id="1774373"/>
    <lineage>
        <taxon>Bacteria</taxon>
        <taxon>Pseudomonadati</taxon>
        <taxon>Pseudomonadota</taxon>
        <taxon>Gammaproteobacteria</taxon>
        <taxon>Alteromonadales</taxon>
        <taxon>Alteromonadaceae</taxon>
        <taxon>Alteromonas/Salinimonas group</taxon>
        <taxon>Alteromonas</taxon>
    </lineage>
</organism>
<keyword evidence="10 15" id="KW-0627">Porphyrin biosynthesis</keyword>
<keyword evidence="3 15" id="KW-0169">Cobalamin biosynthesis</keyword>
<dbReference type="GO" id="GO:0051266">
    <property type="term" value="F:sirohydrochlorin ferrochelatase activity"/>
    <property type="evidence" value="ECO:0007669"/>
    <property type="project" value="UniProtKB-EC"/>
</dbReference>
<dbReference type="InterPro" id="IPR037115">
    <property type="entry name" value="Sirohaem_synt_dimer_dom_sf"/>
</dbReference>
<dbReference type="InterPro" id="IPR012409">
    <property type="entry name" value="Sirohaem_synth"/>
</dbReference>
<keyword evidence="4 15" id="KW-0489">Methyltransferase</keyword>
<comment type="catalytic activity">
    <reaction evidence="15">
        <text>uroporphyrinogen III + 2 S-adenosyl-L-methionine = precorrin-2 + 2 S-adenosyl-L-homocysteine + H(+)</text>
        <dbReference type="Rhea" id="RHEA:32459"/>
        <dbReference type="ChEBI" id="CHEBI:15378"/>
        <dbReference type="ChEBI" id="CHEBI:57308"/>
        <dbReference type="ChEBI" id="CHEBI:57856"/>
        <dbReference type="ChEBI" id="CHEBI:58827"/>
        <dbReference type="ChEBI" id="CHEBI:59789"/>
        <dbReference type="EC" id="2.1.1.107"/>
    </reaction>
</comment>
<feature type="binding site" evidence="15">
    <location>
        <begin position="61"/>
        <end position="62"/>
    </location>
    <ligand>
        <name>NAD(+)</name>
        <dbReference type="ChEBI" id="CHEBI:57540"/>
    </ligand>
</feature>
<dbReference type="InterPro" id="IPR036291">
    <property type="entry name" value="NAD(P)-bd_dom_sf"/>
</dbReference>
<dbReference type="GO" id="GO:0032259">
    <property type="term" value="P:methylation"/>
    <property type="evidence" value="ECO:0007669"/>
    <property type="project" value="UniProtKB-KW"/>
</dbReference>
<gene>
    <name evidence="15" type="primary">cysG</name>
    <name evidence="20" type="ordered locus">MADE_1003520</name>
</gene>
<evidence type="ECO:0000256" key="6">
    <source>
        <dbReference type="ARBA" id="ARBA00022691"/>
    </source>
</evidence>
<evidence type="ECO:0000256" key="11">
    <source>
        <dbReference type="ARBA" id="ARBA00023268"/>
    </source>
</evidence>
<dbReference type="FunFam" id="3.40.1010.10:FF:000001">
    <property type="entry name" value="Siroheme synthase"/>
    <property type="match status" value="1"/>
</dbReference>
<feature type="binding site" evidence="15">
    <location>
        <position position="326"/>
    </location>
    <ligand>
        <name>S-adenosyl-L-methionine</name>
        <dbReference type="ChEBI" id="CHEBI:59789"/>
    </ligand>
</feature>
<dbReference type="KEGG" id="amc:MADE_1003520"/>
<feature type="region of interest" description="Uroporphyrinogen-III C-methyltransferase" evidence="15">
    <location>
        <begin position="236"/>
        <end position="479"/>
    </location>
</feature>
<evidence type="ECO:0000256" key="1">
    <source>
        <dbReference type="ARBA" id="ARBA00005010"/>
    </source>
</evidence>
<reference evidence="20 21" key="2">
    <citation type="journal article" date="2015" name="Antonie Van Leeuwenhoek">
        <title>Ecophysiological diversity of a novel member of the genus Alteromonas, and description of Alteromonas mediterranea sp. nov.</title>
        <authorList>
            <person name="Ivanova E.P."/>
            <person name="Lopez-Perez M."/>
            <person name="Zabalos M."/>
            <person name="Nguyen S.H."/>
            <person name="Webb H.K."/>
            <person name="Ryan J."/>
            <person name="Lagutin K."/>
            <person name="Vyssotski M."/>
            <person name="Crawford R.J."/>
            <person name="Rodriguez-Valera F."/>
        </authorList>
    </citation>
    <scope>NUCLEOTIDE SEQUENCE [LARGE SCALE GENOMIC DNA]</scope>
    <source>
        <strain evidence="21">DSM 17117 / CIP 110805 / LMG 28347 / Deep ecotype</strain>
    </source>
</reference>
<dbReference type="SUPFAM" id="SSF53790">
    <property type="entry name" value="Tetrapyrrole methylase"/>
    <property type="match status" value="1"/>
</dbReference>
<dbReference type="Gene3D" id="3.30.160.110">
    <property type="entry name" value="Siroheme synthase, domain 2"/>
    <property type="match status" value="1"/>
</dbReference>
<dbReference type="PANTHER" id="PTHR45790">
    <property type="entry name" value="SIROHEME SYNTHASE-RELATED"/>
    <property type="match status" value="1"/>
</dbReference>
<proteinExistence type="inferred from homology"/>
<dbReference type="SUPFAM" id="SSF75615">
    <property type="entry name" value="Siroheme synthase middle domains-like"/>
    <property type="match status" value="1"/>
</dbReference>
<dbReference type="SUPFAM" id="SSF51735">
    <property type="entry name" value="NAD(P)-binding Rossmann-fold domains"/>
    <property type="match status" value="1"/>
</dbReference>
<dbReference type="InterPro" id="IPR035996">
    <property type="entry name" value="4pyrrol_Methylase_sf"/>
</dbReference>
<keyword evidence="9 15" id="KW-0456">Lyase</keyword>
<dbReference type="GO" id="GO:0004851">
    <property type="term" value="F:uroporphyrin-III C-methyltransferase activity"/>
    <property type="evidence" value="ECO:0007669"/>
    <property type="project" value="UniProtKB-UniRule"/>
</dbReference>
<dbReference type="GO" id="GO:0019354">
    <property type="term" value="P:siroheme biosynthetic process"/>
    <property type="evidence" value="ECO:0007669"/>
    <property type="project" value="UniProtKB-UniRule"/>
</dbReference>
<dbReference type="InterPro" id="IPR014776">
    <property type="entry name" value="4pyrrole_Mease_sub2"/>
</dbReference>
<feature type="domain" description="Tetrapyrrole methylase" evidence="18">
    <location>
        <begin position="238"/>
        <end position="447"/>
    </location>
</feature>
<feature type="binding site" evidence="15">
    <location>
        <begin position="351"/>
        <end position="352"/>
    </location>
    <ligand>
        <name>S-adenosyl-L-methionine</name>
        <dbReference type="ChEBI" id="CHEBI:59789"/>
    </ligand>
</feature>
<comment type="function">
    <text evidence="15">Multifunctional enzyme that catalyzes the SAM-dependent methylations of uroporphyrinogen III at position C-2 and C-7 to form precorrin-2 via precorrin-1. Then it catalyzes the NAD-dependent ring dehydrogenation of precorrin-2 to yield sirohydrochlorin. Finally, it catalyzes the ferrochelation of sirohydrochlorin to yield siroheme.</text>
</comment>
<dbReference type="Gene3D" id="1.10.8.210">
    <property type="entry name" value="Sirohaem synthase, dimerisation domain"/>
    <property type="match status" value="1"/>
</dbReference>
<feature type="domain" description="Sirohaem synthase dimerisation" evidence="19">
    <location>
        <begin position="168"/>
        <end position="225"/>
    </location>
</feature>
<feature type="binding site" evidence="15">
    <location>
        <position position="432"/>
    </location>
    <ligand>
        <name>S-adenosyl-L-methionine</name>
        <dbReference type="ChEBI" id="CHEBI:59789"/>
    </ligand>
</feature>
<feature type="binding site" evidence="15">
    <location>
        <begin position="321"/>
        <end position="323"/>
    </location>
    <ligand>
        <name>S-adenosyl-L-methionine</name>
        <dbReference type="ChEBI" id="CHEBI:59789"/>
    </ligand>
</feature>
<dbReference type="HOGENOM" id="CLU_011276_2_1_6"/>
<keyword evidence="5 15" id="KW-0808">Transferase</keyword>
<dbReference type="Pfam" id="PF13241">
    <property type="entry name" value="NAD_binding_7"/>
    <property type="match status" value="1"/>
</dbReference>
<dbReference type="GO" id="GO:0043115">
    <property type="term" value="F:precorrin-2 dehydrogenase activity"/>
    <property type="evidence" value="ECO:0007669"/>
    <property type="project" value="UniProtKB-UniRule"/>
</dbReference>
<comment type="pathway">
    <text evidence="1 15">Porphyrin-containing compound metabolism; siroheme biosynthesis; sirohydrochlorin from precorrin-2: step 1/1.</text>
</comment>
<evidence type="ECO:0000256" key="9">
    <source>
        <dbReference type="ARBA" id="ARBA00023239"/>
    </source>
</evidence>
<evidence type="ECO:0000313" key="20">
    <source>
        <dbReference type="EMBL" id="AEA96852.2"/>
    </source>
</evidence>
<evidence type="ECO:0000259" key="18">
    <source>
        <dbReference type="Pfam" id="PF00590"/>
    </source>
</evidence>
<comment type="similarity">
    <text evidence="15">In the C-terminal section; belongs to the precorrin methyltransferase family.</text>
</comment>
<reference evidence="20 21" key="1">
    <citation type="journal article" date="2008" name="ISME J.">
        <title>Comparative genomics of two ecotypes of the marine planktonic copiotroph Alteromonas macleodii suggests alternative lifestyles associated with different kinds of particulate organic matter.</title>
        <authorList>
            <person name="Ivars-Martinez E."/>
            <person name="Martin-Cuadrado A.B."/>
            <person name="D'Auria G."/>
            <person name="Mira A."/>
            <person name="Ferriera S."/>
            <person name="Johnson J."/>
            <person name="Friedman R."/>
            <person name="Rodriguez-Valera F."/>
        </authorList>
    </citation>
    <scope>NUCLEOTIDE SEQUENCE [LARGE SCALE GENOMIC DNA]</scope>
    <source>
        <strain evidence="21">DSM 17117 / CIP 110805 / LMG 28347 / Deep ecotype</strain>
    </source>
</reference>
<evidence type="ECO:0000256" key="12">
    <source>
        <dbReference type="ARBA" id="ARBA00025705"/>
    </source>
</evidence>
<feature type="modified residue" description="Phosphoserine" evidence="15">
    <location>
        <position position="146"/>
    </location>
</feature>
<feature type="binding site" evidence="15">
    <location>
        <begin position="40"/>
        <end position="41"/>
    </location>
    <ligand>
        <name>NAD(+)</name>
        <dbReference type="ChEBI" id="CHEBI:57540"/>
    </ligand>
</feature>
<dbReference type="EC" id="2.1.1.107" evidence="15"/>
<dbReference type="EMBL" id="CP001103">
    <property type="protein sequence ID" value="AEA96852.2"/>
    <property type="molecule type" value="Genomic_DNA"/>
</dbReference>
<dbReference type="PROSITE" id="PS00840">
    <property type="entry name" value="SUMT_2"/>
    <property type="match status" value="1"/>
</dbReference>
<evidence type="ECO:0000256" key="17">
    <source>
        <dbReference type="RuleBase" id="RU003960"/>
    </source>
</evidence>
<evidence type="ECO:0000256" key="16">
    <source>
        <dbReference type="PIRSR" id="PIRSR036426-1"/>
    </source>
</evidence>
<dbReference type="InterPro" id="IPR006366">
    <property type="entry name" value="CobA/CysG_C"/>
</dbReference>
<comment type="pathway">
    <text evidence="15">Porphyrin-containing compound metabolism; siroheme biosynthesis; siroheme from sirohydrochlorin: step 1/1.</text>
</comment>
<dbReference type="Pfam" id="PF00590">
    <property type="entry name" value="TP_methylase"/>
    <property type="match status" value="1"/>
</dbReference>
<dbReference type="NCBIfam" id="NF007922">
    <property type="entry name" value="PRK10637.1"/>
    <property type="match status" value="1"/>
</dbReference>
<dbReference type="InterPro" id="IPR000878">
    <property type="entry name" value="4pyrrol_Mease"/>
</dbReference>
<dbReference type="Gene3D" id="3.30.950.10">
    <property type="entry name" value="Methyltransferase, Cobalt-precorrin-4 Transmethylase, Domain 2"/>
    <property type="match status" value="1"/>
</dbReference>
<dbReference type="GO" id="GO:0009236">
    <property type="term" value="P:cobalamin biosynthetic process"/>
    <property type="evidence" value="ECO:0007669"/>
    <property type="project" value="UniProtKB-UniRule"/>
</dbReference>
<comment type="similarity">
    <text evidence="2 17">Belongs to the precorrin methyltransferase family.</text>
</comment>
<evidence type="ECO:0000256" key="7">
    <source>
        <dbReference type="ARBA" id="ARBA00023002"/>
    </source>
</evidence>
<evidence type="ECO:0000256" key="10">
    <source>
        <dbReference type="ARBA" id="ARBA00023244"/>
    </source>
</evidence>
<dbReference type="InterPro" id="IPR006367">
    <property type="entry name" value="Sirohaem_synthase_N"/>
</dbReference>
<keyword evidence="21" id="KW-1185">Reference proteome</keyword>
<dbReference type="Gene3D" id="3.40.50.720">
    <property type="entry name" value="NAD(P)-binding Rossmann-like Domain"/>
    <property type="match status" value="1"/>
</dbReference>
<keyword evidence="7 15" id="KW-0560">Oxidoreductase</keyword>
<evidence type="ECO:0000256" key="8">
    <source>
        <dbReference type="ARBA" id="ARBA00023027"/>
    </source>
</evidence>
<evidence type="ECO:0000259" key="19">
    <source>
        <dbReference type="Pfam" id="PF10414"/>
    </source>
</evidence>
<dbReference type="CDD" id="cd11642">
    <property type="entry name" value="SUMT"/>
    <property type="match status" value="1"/>
</dbReference>
<dbReference type="EC" id="1.3.1.76" evidence="15"/>
<dbReference type="UniPathway" id="UPA00148">
    <property type="reaction ID" value="UER00211"/>
</dbReference>
<dbReference type="InterPro" id="IPR019478">
    <property type="entry name" value="Sirohaem_synthase_dimer_dom"/>
</dbReference>
<dbReference type="InterPro" id="IPR014777">
    <property type="entry name" value="4pyrrole_Mease_sub1"/>
</dbReference>
<feature type="binding site" evidence="15">
    <location>
        <position position="245"/>
    </location>
    <ligand>
        <name>S-adenosyl-L-methionine</name>
        <dbReference type="ChEBI" id="CHEBI:59789"/>
    </ligand>
</feature>
<dbReference type="PANTHER" id="PTHR45790:SF1">
    <property type="entry name" value="SIROHEME SYNTHASE"/>
    <property type="match status" value="1"/>
</dbReference>
<keyword evidence="6 15" id="KW-0949">S-adenosyl-L-methionine</keyword>
<evidence type="ECO:0000256" key="2">
    <source>
        <dbReference type="ARBA" id="ARBA00005879"/>
    </source>
</evidence>
<dbReference type="PIRSF" id="PIRSF036426">
    <property type="entry name" value="Sirohaem_synth"/>
    <property type="match status" value="1"/>
</dbReference>
<comment type="similarity">
    <text evidence="15">In the N-terminal section; belongs to the precorrin-2 dehydrogenase / sirohydrochlorin ferrochelatase family.</text>
</comment>
<dbReference type="FunFam" id="3.30.950.10:FF:000001">
    <property type="entry name" value="Siroheme synthase"/>
    <property type="match status" value="1"/>
</dbReference>
<evidence type="ECO:0000256" key="5">
    <source>
        <dbReference type="ARBA" id="ARBA00022679"/>
    </source>
</evidence>
<comment type="pathway">
    <text evidence="15">Cofactor biosynthesis; adenosylcobalamin biosynthesis; sirohydrochlorin from precorrin-2: step 1/1.</text>
</comment>
<accession>F2G940</accession>
<feature type="binding site" evidence="15">
    <location>
        <position position="403"/>
    </location>
    <ligand>
        <name>S-adenosyl-L-methionine</name>
        <dbReference type="ChEBI" id="CHEBI:59789"/>
    </ligand>
</feature>
<comment type="catalytic activity">
    <reaction evidence="13 15">
        <text>precorrin-2 + NAD(+) = sirohydrochlorin + NADH + 2 H(+)</text>
        <dbReference type="Rhea" id="RHEA:15613"/>
        <dbReference type="ChEBI" id="CHEBI:15378"/>
        <dbReference type="ChEBI" id="CHEBI:57540"/>
        <dbReference type="ChEBI" id="CHEBI:57945"/>
        <dbReference type="ChEBI" id="CHEBI:58351"/>
        <dbReference type="ChEBI" id="CHEBI:58827"/>
        <dbReference type="EC" id="1.3.1.76"/>
    </reaction>
</comment>
<dbReference type="UniPathway" id="UPA00262">
    <property type="reaction ID" value="UER00211"/>
</dbReference>
<evidence type="ECO:0000256" key="15">
    <source>
        <dbReference type="HAMAP-Rule" id="MF_01646"/>
    </source>
</evidence>
<dbReference type="EC" id="4.99.1.4" evidence="15"/>